<feature type="region of interest" description="Disordered" evidence="1">
    <location>
        <begin position="214"/>
        <end position="235"/>
    </location>
</feature>
<evidence type="ECO:0000256" key="1">
    <source>
        <dbReference type="SAM" id="MobiDB-lite"/>
    </source>
</evidence>
<reference evidence="2" key="1">
    <citation type="submission" date="2022-11" db="EMBL/GenBank/DDBJ databases">
        <title>Genome Sequence of Cubamyces cubensis.</title>
        <authorList>
            <person name="Buettner E."/>
        </authorList>
    </citation>
    <scope>NUCLEOTIDE SEQUENCE</scope>
    <source>
        <strain evidence="2">MPL-01</strain>
    </source>
</reference>
<evidence type="ECO:0000313" key="2">
    <source>
        <dbReference type="EMBL" id="KAJ8455161.1"/>
    </source>
</evidence>
<evidence type="ECO:0000313" key="3">
    <source>
        <dbReference type="Proteomes" id="UP001215151"/>
    </source>
</evidence>
<organism evidence="2 3">
    <name type="scientific">Trametes cubensis</name>
    <dbReference type="NCBI Taxonomy" id="1111947"/>
    <lineage>
        <taxon>Eukaryota</taxon>
        <taxon>Fungi</taxon>
        <taxon>Dikarya</taxon>
        <taxon>Basidiomycota</taxon>
        <taxon>Agaricomycotina</taxon>
        <taxon>Agaricomycetes</taxon>
        <taxon>Polyporales</taxon>
        <taxon>Polyporaceae</taxon>
        <taxon>Trametes</taxon>
    </lineage>
</organism>
<dbReference type="EMBL" id="JAPEVG010000814">
    <property type="protein sequence ID" value="KAJ8455161.1"/>
    <property type="molecule type" value="Genomic_DNA"/>
</dbReference>
<proteinExistence type="predicted"/>
<gene>
    <name evidence="2" type="ORF">ONZ51_g12600</name>
</gene>
<keyword evidence="3" id="KW-1185">Reference proteome</keyword>
<dbReference type="Proteomes" id="UP001215151">
    <property type="component" value="Unassembled WGS sequence"/>
</dbReference>
<name>A0AAD7X6R3_9APHY</name>
<accession>A0AAD7X6R3</accession>
<sequence length="369" mass="39540">MPSGSIQEFPNELSPTLLKSEGIQSVVTDGQGGFSVSSIGAEVGARYKCTEHSGAMLLLKRSSHRRYLSCGGTVARYMSKNLRSWYAFATDRLGIDVEMSDLIFVSGHFKTPVWAEAAFSSKTTNSELLLCAGLNNPLGSVGGGLSASFVLSNCDSPVVFHHRGPIDSDGSQSTHEDWDLSNSERTTADQCIFINYYKMKFRVAPFRPRIMKGAAGPHDLPPRDGDIPSNRSVEDVDTDTVDVSIGADNVLLHGDGLVYDEGIFDPVDGLLDYILTHSQTEAAFASDEHACLYTSQIADGSLATGIPLTISDGVGHWPVLKKSSHRDARAGFELYDAASPIASSQAHARDSVREGSSAEQYVAGNGVAL</sequence>
<dbReference type="AlphaFoldDB" id="A0AAD7X6R3"/>
<protein>
    <submittedName>
        <fullName evidence="2">Uncharacterized protein</fullName>
    </submittedName>
</protein>
<comment type="caution">
    <text evidence="2">The sequence shown here is derived from an EMBL/GenBank/DDBJ whole genome shotgun (WGS) entry which is preliminary data.</text>
</comment>